<evidence type="ECO:0000313" key="7">
    <source>
        <dbReference type="Proteomes" id="UP000254866"/>
    </source>
</evidence>
<dbReference type="GO" id="GO:0008017">
    <property type="term" value="F:microtubule binding"/>
    <property type="evidence" value="ECO:0007669"/>
    <property type="project" value="InterPro"/>
</dbReference>
<organism evidence="6 7">
    <name type="scientific">Venustampulla echinocandica</name>
    <dbReference type="NCBI Taxonomy" id="2656787"/>
    <lineage>
        <taxon>Eukaryota</taxon>
        <taxon>Fungi</taxon>
        <taxon>Dikarya</taxon>
        <taxon>Ascomycota</taxon>
        <taxon>Pezizomycotina</taxon>
        <taxon>Leotiomycetes</taxon>
        <taxon>Helotiales</taxon>
        <taxon>Pleuroascaceae</taxon>
        <taxon>Venustampulla</taxon>
    </lineage>
</organism>
<dbReference type="OrthoDB" id="5409589at2759"/>
<keyword evidence="7" id="KW-1185">Reference proteome</keyword>
<accession>A0A370TJA4</accession>
<evidence type="ECO:0000313" key="6">
    <source>
        <dbReference type="EMBL" id="RDL35428.1"/>
    </source>
</evidence>
<feature type="compositionally biased region" description="Low complexity" evidence="4">
    <location>
        <begin position="962"/>
        <end position="972"/>
    </location>
</feature>
<feature type="compositionally biased region" description="Polar residues" evidence="4">
    <location>
        <begin position="998"/>
        <end position="1026"/>
    </location>
</feature>
<dbReference type="AlphaFoldDB" id="A0A370TJA4"/>
<dbReference type="SUPFAM" id="SSF143575">
    <property type="entry name" value="GAS2 domain-like"/>
    <property type="match status" value="1"/>
</dbReference>
<dbReference type="PROSITE" id="PS51460">
    <property type="entry name" value="GAR"/>
    <property type="match status" value="1"/>
</dbReference>
<feature type="region of interest" description="Disordered" evidence="4">
    <location>
        <begin position="430"/>
        <end position="463"/>
    </location>
</feature>
<feature type="domain" description="GAR" evidence="5">
    <location>
        <begin position="865"/>
        <end position="940"/>
    </location>
</feature>
<keyword evidence="3" id="KW-0206">Cytoskeleton</keyword>
<feature type="compositionally biased region" description="Polar residues" evidence="4">
    <location>
        <begin position="690"/>
        <end position="716"/>
    </location>
</feature>
<dbReference type="EMBL" id="NPIC01000006">
    <property type="protein sequence ID" value="RDL35428.1"/>
    <property type="molecule type" value="Genomic_DNA"/>
</dbReference>
<sequence>MDVPLLLSPTAPRLHPYRTHIRNASRSPTRERITDDILADLSPATTLEAFANPSGRLKAGIEAATPSERAFAIRATLASKKIQEWVDELSSWSWPAEGGSRGFRVPVPRRTTWFDRGDDVRGMLSGYEQNDNRQSDKEEYIGSLLAEDVDRYEVRIEEIMEDMDDLNVEEIKRQVLDTHFSARSRPSSSSSNAPVPSLLASYTKMDDLTAIITATVLQALPNLSRLNRMMDIWSIRLAVLMKVPRLLLALEDAEAALISGWKTLKPPSHQDTHDANGGAVKALSRQAFEAMRNSLQDKVKTLGQDLDYMLDTLEGRQDTLPEDWLDRMEVIEQDYGEWVVAGDRKIREAEWAKEQSVEDARRLREAEIGERERRIAEQAAEDARLLEKERVAQEDARHRVEQDAEMRRLDEQRATELAQQNAEQAVRMLEEGRAAQEARHKSDQDAEEMRRLGEQRAAQLAQQKTEHDEQAARILVGANNKHSGGAKAACVEVLGAEKETEEGRTAEEHAGEAIAATHQLDQIYTEATPIENKADETPVPQQNETTAGEGVSQTGCSEEPEALEGLPGVFSEALRGVAEEPASSNLMESINTDATDDHPTHPAEPDQDSQQVRHAATPDNKRSANRPSRPSFEATVEEPGSSEPASTFNANGNTNGTSTAIDTSSMGSFGAFIPATDCDISIATRRDSVSSDTATIVTSWAGGTSTSPAITPTPVSTDIEYVPNIADQSPTAGRIGSRRRASGDSNRPEPLQLILSTSRRQSMESPASPTFSVSDLSDTSTLYVDAPVLDNIDVSEAPSLSSPKKSSSDQLQQQISSLLESIPARIHLTSEPDLNPGNTLKLKKTRRSVTPSPRSHSSLSNRAPTPSFLLSPAYNKTTSRPRPQTAHPEIKLYHLSRSTGEAPIKLFVRLVGESGERVMVRVGGGWADLGEYLKEYASHHGRRSGVEKDKIEIQDIPRRVVSSASTTSSTATIRGNESGRASPINQFRPASAFDRPMSSLNVRKTRKSLGQSAVSESVRSPSTPLPTHNRRSVGETPPSNTSARSSSHLTWTEDDISLGLAGPKGKKVIISEQDQEWVESMKDKVRQASAEKDRERERERRARERGTSFGEMEKVGGTKRLFKKS</sequence>
<feature type="compositionally biased region" description="Basic and acidic residues" evidence="4">
    <location>
        <begin position="1080"/>
        <end position="1116"/>
    </location>
</feature>
<feature type="compositionally biased region" description="Basic and acidic residues" evidence="4">
    <location>
        <begin position="430"/>
        <end position="454"/>
    </location>
</feature>
<feature type="compositionally biased region" description="Polar residues" evidence="4">
    <location>
        <begin position="582"/>
        <end position="593"/>
    </location>
</feature>
<evidence type="ECO:0000256" key="2">
    <source>
        <dbReference type="ARBA" id="ARBA00022490"/>
    </source>
</evidence>
<dbReference type="GO" id="GO:0005856">
    <property type="term" value="C:cytoskeleton"/>
    <property type="evidence" value="ECO:0007669"/>
    <property type="project" value="UniProtKB-SubCell"/>
</dbReference>
<evidence type="ECO:0000256" key="3">
    <source>
        <dbReference type="ARBA" id="ARBA00023212"/>
    </source>
</evidence>
<feature type="compositionally biased region" description="Low complexity" evidence="4">
    <location>
        <begin position="645"/>
        <end position="660"/>
    </location>
</feature>
<feature type="compositionally biased region" description="Basic and acidic residues" evidence="4">
    <location>
        <begin position="595"/>
        <end position="604"/>
    </location>
</feature>
<dbReference type="Pfam" id="PF02187">
    <property type="entry name" value="GAS2"/>
    <property type="match status" value="1"/>
</dbReference>
<feature type="region of interest" description="Disordered" evidence="4">
    <location>
        <begin position="959"/>
        <end position="1050"/>
    </location>
</feature>
<comment type="subcellular location">
    <subcellularLocation>
        <location evidence="1">Cytoplasm</location>
        <location evidence="1">Cytoskeleton</location>
    </subcellularLocation>
</comment>
<evidence type="ECO:0000256" key="4">
    <source>
        <dbReference type="SAM" id="MobiDB-lite"/>
    </source>
</evidence>
<dbReference type="STRING" id="2656787.A0A370TJA4"/>
<feature type="region of interest" description="Disordered" evidence="4">
    <location>
        <begin position="757"/>
        <end position="776"/>
    </location>
</feature>
<feature type="region of interest" description="Disordered" evidence="4">
    <location>
        <begin position="827"/>
        <end position="889"/>
    </location>
</feature>
<evidence type="ECO:0000256" key="1">
    <source>
        <dbReference type="ARBA" id="ARBA00004245"/>
    </source>
</evidence>
<proteinExistence type="predicted"/>
<feature type="compositionally biased region" description="Polar residues" evidence="4">
    <location>
        <begin position="1037"/>
        <end position="1050"/>
    </location>
</feature>
<name>A0A370TJA4_9HELO</name>
<dbReference type="Proteomes" id="UP000254866">
    <property type="component" value="Unassembled WGS sequence"/>
</dbReference>
<evidence type="ECO:0000259" key="5">
    <source>
        <dbReference type="PROSITE" id="PS51460"/>
    </source>
</evidence>
<reference evidence="6 7" key="1">
    <citation type="journal article" date="2018" name="IMA Fungus">
        <title>IMA Genome-F 9: Draft genome sequence of Annulohypoxylon stygium, Aspergillus mulundensis, Berkeleyomyces basicola (syn. Thielaviopsis basicola), Ceratocystis smalleyi, two Cercospora beticola strains, Coleophoma cylindrospora, Fusarium fracticaudum, Phialophora cf. hyalina, and Morchella septimelata.</title>
        <authorList>
            <person name="Wingfield B.D."/>
            <person name="Bills G.F."/>
            <person name="Dong Y."/>
            <person name="Huang W."/>
            <person name="Nel W.J."/>
            <person name="Swalarsk-Parry B.S."/>
            <person name="Vaghefi N."/>
            <person name="Wilken P.M."/>
            <person name="An Z."/>
            <person name="de Beer Z.W."/>
            <person name="De Vos L."/>
            <person name="Chen L."/>
            <person name="Duong T.A."/>
            <person name="Gao Y."/>
            <person name="Hammerbacher A."/>
            <person name="Kikkert J.R."/>
            <person name="Li Y."/>
            <person name="Li H."/>
            <person name="Li K."/>
            <person name="Li Q."/>
            <person name="Liu X."/>
            <person name="Ma X."/>
            <person name="Naidoo K."/>
            <person name="Pethybridge S.J."/>
            <person name="Sun J."/>
            <person name="Steenkamp E.T."/>
            <person name="van der Nest M.A."/>
            <person name="van Wyk S."/>
            <person name="Wingfield M.J."/>
            <person name="Xiong C."/>
            <person name="Yue Q."/>
            <person name="Zhang X."/>
        </authorList>
    </citation>
    <scope>NUCLEOTIDE SEQUENCE [LARGE SCALE GENOMIC DNA]</scope>
    <source>
        <strain evidence="6 7">BP 5553</strain>
    </source>
</reference>
<dbReference type="InterPro" id="IPR036534">
    <property type="entry name" value="GAR_dom_sf"/>
</dbReference>
<dbReference type="Gene3D" id="3.30.920.20">
    <property type="entry name" value="Gas2-like domain"/>
    <property type="match status" value="1"/>
</dbReference>
<dbReference type="InterPro" id="IPR003108">
    <property type="entry name" value="GAR_dom"/>
</dbReference>
<gene>
    <name evidence="6" type="ORF">BP5553_07359</name>
</gene>
<feature type="compositionally biased region" description="Polar residues" evidence="4">
    <location>
        <begin position="848"/>
        <end position="864"/>
    </location>
</feature>
<comment type="caution">
    <text evidence="6">The sequence shown here is derived from an EMBL/GenBank/DDBJ whole genome shotgun (WGS) entry which is preliminary data.</text>
</comment>
<feature type="region of interest" description="Disordered" evidence="4">
    <location>
        <begin position="1080"/>
        <end position="1125"/>
    </location>
</feature>
<dbReference type="RefSeq" id="XP_031868251.1">
    <property type="nucleotide sequence ID" value="XM_032015982.1"/>
</dbReference>
<feature type="compositionally biased region" description="Polar residues" evidence="4">
    <location>
        <begin position="539"/>
        <end position="556"/>
    </location>
</feature>
<keyword evidence="2" id="KW-0963">Cytoplasm</keyword>
<protein>
    <recommendedName>
        <fullName evidence="5">GAR domain-containing protein</fullName>
    </recommendedName>
</protein>
<feature type="region of interest" description="Disordered" evidence="4">
    <location>
        <begin position="523"/>
        <end position="750"/>
    </location>
</feature>
<dbReference type="GeneID" id="43600208"/>